<evidence type="ECO:0000256" key="8">
    <source>
        <dbReference type="SAM" id="Phobius"/>
    </source>
</evidence>
<feature type="transmembrane region" description="Helical" evidence="8">
    <location>
        <begin position="471"/>
        <end position="493"/>
    </location>
</feature>
<evidence type="ECO:0000313" key="10">
    <source>
        <dbReference type="EMBL" id="TVY82638.1"/>
    </source>
</evidence>
<feature type="transmembrane region" description="Helical" evidence="8">
    <location>
        <begin position="407"/>
        <end position="427"/>
    </location>
</feature>
<dbReference type="OrthoDB" id="2796277at2759"/>
<feature type="transmembrane region" description="Helical" evidence="8">
    <location>
        <begin position="439"/>
        <end position="459"/>
    </location>
</feature>
<comment type="caution">
    <text evidence="10">The sequence shown here is derived from an EMBL/GenBank/DDBJ whole genome shotgun (WGS) entry which is preliminary data.</text>
</comment>
<evidence type="ECO:0000256" key="2">
    <source>
        <dbReference type="ARBA" id="ARBA00007282"/>
    </source>
</evidence>
<evidence type="ECO:0000256" key="1">
    <source>
        <dbReference type="ARBA" id="ARBA00004141"/>
    </source>
</evidence>
<feature type="region of interest" description="Disordered" evidence="7">
    <location>
        <begin position="127"/>
        <end position="184"/>
    </location>
</feature>
<dbReference type="InterPro" id="IPR032805">
    <property type="entry name" value="Wax_synthase_dom"/>
</dbReference>
<keyword evidence="11" id="KW-1185">Reference proteome</keyword>
<reference evidence="10 11" key="1">
    <citation type="submission" date="2018-05" db="EMBL/GenBank/DDBJ databases">
        <title>Genome sequencing and assembly of the regulated plant pathogen Lachnellula willkommii and related sister species for the development of diagnostic species identification markers.</title>
        <authorList>
            <person name="Giroux E."/>
            <person name="Bilodeau G."/>
        </authorList>
    </citation>
    <scope>NUCLEOTIDE SEQUENCE [LARGE SCALE GENOMIC DNA]</scope>
    <source>
        <strain evidence="10 11">CBS 268.59</strain>
    </source>
</reference>
<comment type="similarity">
    <text evidence="2">Belongs to the wax synthase family.</text>
</comment>
<feature type="transmembrane region" description="Helical" evidence="8">
    <location>
        <begin position="319"/>
        <end position="344"/>
    </location>
</feature>
<proteinExistence type="inferred from homology"/>
<dbReference type="PANTHER" id="PTHR31595:SF67">
    <property type="entry name" value="WAX SYNTHASE DOMAIN-CONTAINING PROTEIN"/>
    <property type="match status" value="1"/>
</dbReference>
<evidence type="ECO:0000256" key="5">
    <source>
        <dbReference type="ARBA" id="ARBA00022989"/>
    </source>
</evidence>
<feature type="transmembrane region" description="Helical" evidence="8">
    <location>
        <begin position="264"/>
        <end position="282"/>
    </location>
</feature>
<dbReference type="AlphaFoldDB" id="A0A8T9CAH0"/>
<evidence type="ECO:0000313" key="11">
    <source>
        <dbReference type="Proteomes" id="UP000469558"/>
    </source>
</evidence>
<name>A0A8T9CAH0_9HELO</name>
<evidence type="ECO:0000256" key="7">
    <source>
        <dbReference type="SAM" id="MobiDB-lite"/>
    </source>
</evidence>
<keyword evidence="4 8" id="KW-0812">Transmembrane</keyword>
<comment type="subcellular location">
    <subcellularLocation>
        <location evidence="1">Membrane</location>
        <topology evidence="1">Multi-pass membrane protein</topology>
    </subcellularLocation>
</comment>
<feature type="transmembrane region" description="Helical" evidence="8">
    <location>
        <begin position="65"/>
        <end position="82"/>
    </location>
</feature>
<gene>
    <name evidence="10" type="ORF">LSUE1_G002834</name>
</gene>
<keyword evidence="6 8" id="KW-0472">Membrane</keyword>
<dbReference type="Proteomes" id="UP000469558">
    <property type="component" value="Unassembled WGS sequence"/>
</dbReference>
<evidence type="ECO:0000256" key="6">
    <source>
        <dbReference type="ARBA" id="ARBA00023136"/>
    </source>
</evidence>
<dbReference type="GO" id="GO:0006629">
    <property type="term" value="P:lipid metabolic process"/>
    <property type="evidence" value="ECO:0007669"/>
    <property type="project" value="InterPro"/>
</dbReference>
<accession>A0A8T9CAH0</accession>
<dbReference type="GO" id="GO:0008374">
    <property type="term" value="F:O-acyltransferase activity"/>
    <property type="evidence" value="ECO:0007669"/>
    <property type="project" value="InterPro"/>
</dbReference>
<keyword evidence="3" id="KW-0808">Transferase</keyword>
<dbReference type="InterPro" id="IPR044851">
    <property type="entry name" value="Wax_synthase"/>
</dbReference>
<dbReference type="PANTHER" id="PTHR31595">
    <property type="entry name" value="LONG-CHAIN-ALCOHOL O-FATTY-ACYLTRANSFERASE 3-RELATED"/>
    <property type="match status" value="1"/>
</dbReference>
<dbReference type="EMBL" id="QGMK01000293">
    <property type="protein sequence ID" value="TVY82638.1"/>
    <property type="molecule type" value="Genomic_DNA"/>
</dbReference>
<protein>
    <recommendedName>
        <fullName evidence="9">Wax synthase domain-containing protein</fullName>
    </recommendedName>
</protein>
<keyword evidence="5 8" id="KW-1133">Transmembrane helix</keyword>
<feature type="transmembrane region" description="Helical" evidence="8">
    <location>
        <begin position="40"/>
        <end position="58"/>
    </location>
</feature>
<dbReference type="Pfam" id="PF13813">
    <property type="entry name" value="MBOAT_2"/>
    <property type="match status" value="1"/>
</dbReference>
<evidence type="ECO:0000256" key="3">
    <source>
        <dbReference type="ARBA" id="ARBA00022679"/>
    </source>
</evidence>
<feature type="transmembrane region" description="Helical" evidence="8">
    <location>
        <begin position="94"/>
        <end position="117"/>
    </location>
</feature>
<evidence type="ECO:0000259" key="9">
    <source>
        <dbReference type="Pfam" id="PF13813"/>
    </source>
</evidence>
<evidence type="ECO:0000256" key="4">
    <source>
        <dbReference type="ARBA" id="ARBA00022692"/>
    </source>
</evidence>
<sequence length="548" mass="61281">MATFFPHLTATGPAPPAREVAAVYQREFYKRVAEGSLRPIVLPYHLYGLFLLVVYLLIPHTKRPWLYKARWLVLGVITAFQWKTLGEVSSASLATSFAAGLVSAWGVVESAMWLVFYRPQFDSKRVQPRVKSGGGVGNNEEDNSPHNADHASCQLGERPANGHANGKAQEGSHSVVREHGSAVDDGTSSMEYYWQPYPKTLGERIPWILDHTINFRGPGWNWAVPSLPPFPPAVKRGLGEASSIQPRSRISKFGLKRFDTRRELFWGVFPKFVLGYFLLDVMKTFMVKDPYFIFGPTTYALPSYLQGVSPIAVYCVRQIITFVAVILALDMVFMLGPIVCGLLLGPKVLGLRGEPWQYPTTFGPFANVLYRGLGGLWGGYWHQSFRFAFSAPTNYLLRSGYIEPRSWTAALVGLIFAFGVSGFLHAWGSITQLPHTYPWHMPLFFMLQIPGIIIQSSVSSHFKSKIEKLPMFVRMAGNLAFAALWLLSTSWLLTDDFARGGIWLVEPVPISPMRGLGFGDEGDGWWCWGDGGVGWYTGKHWWESGIAL</sequence>
<dbReference type="GO" id="GO:0016020">
    <property type="term" value="C:membrane"/>
    <property type="evidence" value="ECO:0007669"/>
    <property type="project" value="UniProtKB-SubCell"/>
</dbReference>
<organism evidence="10 11">
    <name type="scientific">Lachnellula suecica</name>
    <dbReference type="NCBI Taxonomy" id="602035"/>
    <lineage>
        <taxon>Eukaryota</taxon>
        <taxon>Fungi</taxon>
        <taxon>Dikarya</taxon>
        <taxon>Ascomycota</taxon>
        <taxon>Pezizomycotina</taxon>
        <taxon>Leotiomycetes</taxon>
        <taxon>Helotiales</taxon>
        <taxon>Lachnaceae</taxon>
        <taxon>Lachnellula</taxon>
    </lineage>
</organism>
<feature type="domain" description="Wax synthase" evidence="9">
    <location>
        <begin position="358"/>
        <end position="446"/>
    </location>
</feature>